<gene>
    <name evidence="2" type="ORF">ACGTRS_01220</name>
</gene>
<proteinExistence type="predicted"/>
<dbReference type="RefSeq" id="WP_395128331.1">
    <property type="nucleotide sequence ID" value="NZ_JBIMPM010000001.1"/>
</dbReference>
<reference evidence="2 3" key="1">
    <citation type="submission" date="2024-10" db="EMBL/GenBank/DDBJ databases">
        <title>Burkholderia semiarida in Mexico.</title>
        <authorList>
            <person name="Estrada P."/>
        </authorList>
    </citation>
    <scope>NUCLEOTIDE SEQUENCE [LARGE SCALE GENOMIC DNA]</scope>
    <source>
        <strain evidence="2 3">CLM7-1</strain>
    </source>
</reference>
<protein>
    <recommendedName>
        <fullName evidence="4">Gp38</fullName>
    </recommendedName>
</protein>
<evidence type="ECO:0008006" key="4">
    <source>
        <dbReference type="Google" id="ProtNLM"/>
    </source>
</evidence>
<dbReference type="EMBL" id="JBIMPM010000001">
    <property type="protein sequence ID" value="MFH5249845.1"/>
    <property type="molecule type" value="Genomic_DNA"/>
</dbReference>
<dbReference type="Proteomes" id="UP001609186">
    <property type="component" value="Unassembled WGS sequence"/>
</dbReference>
<evidence type="ECO:0000313" key="2">
    <source>
        <dbReference type="EMBL" id="MFH5249845.1"/>
    </source>
</evidence>
<feature type="region of interest" description="Disordered" evidence="1">
    <location>
        <begin position="1"/>
        <end position="29"/>
    </location>
</feature>
<feature type="compositionally biased region" description="Low complexity" evidence="1">
    <location>
        <begin position="8"/>
        <end position="20"/>
    </location>
</feature>
<accession>A0ABW7KXG3</accession>
<sequence length="226" mass="24483">MTTQNRKSPAPEQASEAAQQRPGMDRPFTEVVPTAKHIVDARAAGGNGTSSKVSRADALTDEQIATLKQAALAATPQDIDSAERIGNRPDGSYLTCPACEGEGCIPFESDYCNYDHIAIGVQFYGVGEGFGKAEAYFRAARPATILALLDRLEHAEAALLAAQQPELRDKVTDDDKLCASRYRWLSRQVVATHSYDELNCRWEIDYVLRGESFDAAIDTARAAAAG</sequence>
<evidence type="ECO:0000313" key="3">
    <source>
        <dbReference type="Proteomes" id="UP001609186"/>
    </source>
</evidence>
<evidence type="ECO:0000256" key="1">
    <source>
        <dbReference type="SAM" id="MobiDB-lite"/>
    </source>
</evidence>
<organism evidence="2 3">
    <name type="scientific">Burkholderia semiarida</name>
    <dbReference type="NCBI Taxonomy" id="2843303"/>
    <lineage>
        <taxon>Bacteria</taxon>
        <taxon>Pseudomonadati</taxon>
        <taxon>Pseudomonadota</taxon>
        <taxon>Betaproteobacteria</taxon>
        <taxon>Burkholderiales</taxon>
        <taxon>Burkholderiaceae</taxon>
        <taxon>Burkholderia</taxon>
        <taxon>Burkholderia cepacia complex</taxon>
    </lineage>
</organism>
<name>A0ABW7KXG3_9BURK</name>
<comment type="caution">
    <text evidence="2">The sequence shown here is derived from an EMBL/GenBank/DDBJ whole genome shotgun (WGS) entry which is preliminary data.</text>
</comment>
<keyword evidence="3" id="KW-1185">Reference proteome</keyword>